<dbReference type="EMBL" id="JAUSUK010000001">
    <property type="protein sequence ID" value="MDQ0325533.1"/>
    <property type="molecule type" value="Genomic_DNA"/>
</dbReference>
<dbReference type="GO" id="GO:0004527">
    <property type="term" value="F:exonuclease activity"/>
    <property type="evidence" value="ECO:0007669"/>
    <property type="project" value="UniProtKB-KW"/>
</dbReference>
<dbReference type="RefSeq" id="WP_307153717.1">
    <property type="nucleotide sequence ID" value="NZ_JAUSUK010000001.1"/>
</dbReference>
<keyword evidence="1" id="KW-0378">Hydrolase</keyword>
<dbReference type="PANTHER" id="PTHR30337:SF7">
    <property type="entry name" value="PHOSPHOESTERASE"/>
    <property type="match status" value="1"/>
</dbReference>
<evidence type="ECO:0000313" key="4">
    <source>
        <dbReference type="Proteomes" id="UP001230253"/>
    </source>
</evidence>
<sequence>MASFTFLHAADLHLGSPLQGLSVKDPDVAARFAEAIRRAFQNLVAQAIERKVAFLVIAGDIYDGEWPDNNVGLFFNREVARLDRASIPVFLLKGNHDADSVVTKSIALPGSVRAFDTTKPESFLLDAFKVALHGQGFRERAERNNLALTYPPPIPGYFNIGVLHTALTGRPPHASYAPCSAEELAARGYDYWALGHVHDFEIVAEDPPIVFPGNLQARSIRETGEKGAVLVTVEDGHVTDKERLLVDEARFAEARLDIGGVETMPQLLEAVEERIATRAEAAQDRLLALRVRLTGASPLRRRLIAERANLVDEVQAACHRCHPDIWLEKLDLRVTEPATPAQTVRPEQKLDIEPLLQTLVREPEILEQAEGIIAEIAAKLPGGLGAETAPLGADTAALLAEAADLLRVRVTAEEDIDAR</sequence>
<evidence type="ECO:0000256" key="1">
    <source>
        <dbReference type="ARBA" id="ARBA00022801"/>
    </source>
</evidence>
<proteinExistence type="predicted"/>
<comment type="caution">
    <text evidence="3">The sequence shown here is derived from an EMBL/GenBank/DDBJ whole genome shotgun (WGS) entry which is preliminary data.</text>
</comment>
<evidence type="ECO:0000259" key="2">
    <source>
        <dbReference type="Pfam" id="PF00149"/>
    </source>
</evidence>
<protein>
    <submittedName>
        <fullName evidence="3">DNA repair exonuclease SbcCD nuclease subunit</fullName>
    </submittedName>
</protein>
<dbReference type="SUPFAM" id="SSF56300">
    <property type="entry name" value="Metallo-dependent phosphatases"/>
    <property type="match status" value="1"/>
</dbReference>
<dbReference type="PIRSF" id="PIRSF033091">
    <property type="entry name" value="Pesterase_YhaO"/>
    <property type="match status" value="1"/>
</dbReference>
<gene>
    <name evidence="3" type="ORF">J2R99_001382</name>
</gene>
<name>A0ABU0C4U7_9BRAD</name>
<dbReference type="InterPro" id="IPR014576">
    <property type="entry name" value="Pesterase_YhaO"/>
</dbReference>
<dbReference type="InterPro" id="IPR041796">
    <property type="entry name" value="Mre11_N"/>
</dbReference>
<dbReference type="InterPro" id="IPR050535">
    <property type="entry name" value="DNA_Repair-Maintenance_Comp"/>
</dbReference>
<feature type="domain" description="Calcineurin-like phosphoesterase" evidence="2">
    <location>
        <begin position="5"/>
        <end position="199"/>
    </location>
</feature>
<keyword evidence="3" id="KW-0540">Nuclease</keyword>
<dbReference type="Gene3D" id="3.60.21.10">
    <property type="match status" value="1"/>
</dbReference>
<accession>A0ABU0C4U7</accession>
<keyword evidence="4" id="KW-1185">Reference proteome</keyword>
<reference evidence="3 4" key="1">
    <citation type="submission" date="2023-07" db="EMBL/GenBank/DDBJ databases">
        <title>Genomic Encyclopedia of Type Strains, Phase IV (KMG-IV): sequencing the most valuable type-strain genomes for metagenomic binning, comparative biology and taxonomic classification.</title>
        <authorList>
            <person name="Goeker M."/>
        </authorList>
    </citation>
    <scope>NUCLEOTIDE SEQUENCE [LARGE SCALE GENOMIC DNA]</scope>
    <source>
        <strain evidence="3 4">DSM 11549</strain>
    </source>
</reference>
<keyword evidence="3" id="KW-0269">Exonuclease</keyword>
<dbReference type="Pfam" id="PF00149">
    <property type="entry name" value="Metallophos"/>
    <property type="match status" value="1"/>
</dbReference>
<dbReference type="InterPro" id="IPR004843">
    <property type="entry name" value="Calcineurin-like_PHP"/>
</dbReference>
<organism evidence="3 4">
    <name type="scientific">Rhodopseudomonas julia</name>
    <dbReference type="NCBI Taxonomy" id="200617"/>
    <lineage>
        <taxon>Bacteria</taxon>
        <taxon>Pseudomonadati</taxon>
        <taxon>Pseudomonadota</taxon>
        <taxon>Alphaproteobacteria</taxon>
        <taxon>Hyphomicrobiales</taxon>
        <taxon>Nitrobacteraceae</taxon>
        <taxon>Rhodopseudomonas</taxon>
    </lineage>
</organism>
<dbReference type="InterPro" id="IPR029052">
    <property type="entry name" value="Metallo-depent_PP-like"/>
</dbReference>
<dbReference type="CDD" id="cd00840">
    <property type="entry name" value="MPP_Mre11_N"/>
    <property type="match status" value="1"/>
</dbReference>
<evidence type="ECO:0000313" key="3">
    <source>
        <dbReference type="EMBL" id="MDQ0325533.1"/>
    </source>
</evidence>
<dbReference type="Proteomes" id="UP001230253">
    <property type="component" value="Unassembled WGS sequence"/>
</dbReference>
<dbReference type="PANTHER" id="PTHR30337">
    <property type="entry name" value="COMPONENT OF ATP-DEPENDENT DSDNA EXONUCLEASE"/>
    <property type="match status" value="1"/>
</dbReference>